<gene>
    <name evidence="1" type="ORF">AM1BK_41740</name>
</gene>
<dbReference type="RefSeq" id="WP_191276193.1">
    <property type="nucleotide sequence ID" value="NZ_BNDS01000025.1"/>
</dbReference>
<dbReference type="EMBL" id="BNDS01000025">
    <property type="protein sequence ID" value="GHI00632.1"/>
    <property type="molecule type" value="Genomic_DNA"/>
</dbReference>
<organism evidence="1 2">
    <name type="scientific">Neobacillus kokaensis</name>
    <dbReference type="NCBI Taxonomy" id="2759023"/>
    <lineage>
        <taxon>Bacteria</taxon>
        <taxon>Bacillati</taxon>
        <taxon>Bacillota</taxon>
        <taxon>Bacilli</taxon>
        <taxon>Bacillales</taxon>
        <taxon>Bacillaceae</taxon>
        <taxon>Neobacillus</taxon>
    </lineage>
</organism>
<reference evidence="1 2" key="1">
    <citation type="journal article" date="2022" name="Int. J. Syst. Evol. Microbiol.">
        <title>Neobacillus kokaensis sp. nov., isolated from soil.</title>
        <authorList>
            <person name="Yuki K."/>
            <person name="Matsubara H."/>
            <person name="Yamaguchi S."/>
        </authorList>
    </citation>
    <scope>NUCLEOTIDE SEQUENCE [LARGE SCALE GENOMIC DNA]</scope>
    <source>
        <strain evidence="1 2">LOB 377</strain>
    </source>
</reference>
<dbReference type="Proteomes" id="UP000637074">
    <property type="component" value="Unassembled WGS sequence"/>
</dbReference>
<comment type="caution">
    <text evidence="1">The sequence shown here is derived from an EMBL/GenBank/DDBJ whole genome shotgun (WGS) entry which is preliminary data.</text>
</comment>
<accession>A0ABQ3NAU5</accession>
<evidence type="ECO:0000313" key="2">
    <source>
        <dbReference type="Proteomes" id="UP000637074"/>
    </source>
</evidence>
<sequence>MSKIVESDILNNSVDVWKFLQTNGGLDIKYYDKGIVNDLRDILGFSPRNSIEKQLQNKSTSIEIFLQAFFTALNPFSQMFNDLLKLFESNSIKETNDSVLIKFDFQNEVDSLEFDLRQFQAWIKKWKTIRTKINLYKIKSEDLYRLSSIFNDFNQSYKINSNIDRDDDRFQTKETREWLELYFSNWPNNSSLILPKTKNQKLNDLLNNIQVIFNDVMYNMSLLGVSHSKLYSFLTESKEKGNDKIPDYALAEVDYWAGYFLKEYLILIYRINNNLETENVNLVRNLCNQLELYLSSIPRNNTESSAMIEELLDFLKLPIWKKRYDFYATWVLTRISAALINKRLKFHTTNGRLHFSFSGSHLATTKTTPELHIWSELRSSLENPIGKGRKSGIQPDYSIIIPPLTNLVESTLLVVECKQYRRPSKRNFNNALIDYANGRPNAEIILVNYGPTNNKILDEIEPTLRARTHIIGNMRPGNEQSIKEFKELVYKAIDFTINTDDQDTKDIFTSENVNIKLIWDKSPSDLDLHVFLKESNNSNYQVKVNHENMGNLSIKPFMKLDKDVINGFGPEVVKIQKLLPGKYLIAIHNFSNEQPLSTSNAKIEIEIDDKTFLFNCPTNGQGRWWTVLEASTIDREIIIHNKIGHDISLI</sequence>
<evidence type="ECO:0000313" key="1">
    <source>
        <dbReference type="EMBL" id="GHI00632.1"/>
    </source>
</evidence>
<protein>
    <submittedName>
        <fullName evidence="1">Uncharacterized protein</fullName>
    </submittedName>
</protein>
<name>A0ABQ3NAU5_9BACI</name>
<proteinExistence type="predicted"/>
<keyword evidence="2" id="KW-1185">Reference proteome</keyword>